<dbReference type="InterPro" id="IPR050482">
    <property type="entry name" value="Sensor_HK_TwoCompSys"/>
</dbReference>
<keyword evidence="15" id="KW-0902">Two-component regulatory system</keyword>
<dbReference type="InterPro" id="IPR005467">
    <property type="entry name" value="His_kinase_dom"/>
</dbReference>
<evidence type="ECO:0000313" key="22">
    <source>
        <dbReference type="EMBL" id="GGH75047.1"/>
    </source>
</evidence>
<keyword evidence="20" id="KW-0472">Membrane</keyword>
<keyword evidence="8" id="KW-0597">Phosphoprotein</keyword>
<dbReference type="PANTHER" id="PTHR24421:SF10">
    <property type="entry name" value="NITRATE_NITRITE SENSOR PROTEIN NARQ"/>
    <property type="match status" value="1"/>
</dbReference>
<evidence type="ECO:0000256" key="17">
    <source>
        <dbReference type="ARBA" id="ARBA00024827"/>
    </source>
</evidence>
<organism evidence="22 23">
    <name type="scientific">Filimonas zeae</name>
    <dbReference type="NCBI Taxonomy" id="1737353"/>
    <lineage>
        <taxon>Bacteria</taxon>
        <taxon>Pseudomonadati</taxon>
        <taxon>Bacteroidota</taxon>
        <taxon>Chitinophagia</taxon>
        <taxon>Chitinophagales</taxon>
        <taxon>Chitinophagaceae</taxon>
        <taxon>Filimonas</taxon>
    </lineage>
</organism>
<dbReference type="PROSITE" id="PS50005">
    <property type="entry name" value="TPR"/>
    <property type="match status" value="1"/>
</dbReference>
<evidence type="ECO:0000256" key="10">
    <source>
        <dbReference type="ARBA" id="ARBA00022723"/>
    </source>
</evidence>
<dbReference type="SUPFAM" id="SSF48452">
    <property type="entry name" value="TPR-like"/>
    <property type="match status" value="1"/>
</dbReference>
<keyword evidence="14" id="KW-0408">Iron</keyword>
<dbReference type="EC" id="2.7.13.3" evidence="4"/>
<comment type="caution">
    <text evidence="22">The sequence shown here is derived from an EMBL/GenBank/DDBJ whole genome shotgun (WGS) entry which is preliminary data.</text>
</comment>
<dbReference type="InterPro" id="IPR003594">
    <property type="entry name" value="HATPase_dom"/>
</dbReference>
<dbReference type="PRINTS" id="PR00344">
    <property type="entry name" value="BCTRLSENSOR"/>
</dbReference>
<evidence type="ECO:0000256" key="20">
    <source>
        <dbReference type="SAM" id="Phobius"/>
    </source>
</evidence>
<feature type="repeat" description="TPR" evidence="19">
    <location>
        <begin position="278"/>
        <end position="311"/>
    </location>
</feature>
<dbReference type="InterPro" id="IPR019734">
    <property type="entry name" value="TPR_rpt"/>
</dbReference>
<dbReference type="EMBL" id="BMIB01000004">
    <property type="protein sequence ID" value="GGH75047.1"/>
    <property type="molecule type" value="Genomic_DNA"/>
</dbReference>
<reference evidence="22" key="1">
    <citation type="journal article" date="2014" name="Int. J. Syst. Evol. Microbiol.">
        <title>Complete genome sequence of Corynebacterium casei LMG S-19264T (=DSM 44701T), isolated from a smear-ripened cheese.</title>
        <authorList>
            <consortium name="US DOE Joint Genome Institute (JGI-PGF)"/>
            <person name="Walter F."/>
            <person name="Albersmeier A."/>
            <person name="Kalinowski J."/>
            <person name="Ruckert C."/>
        </authorList>
    </citation>
    <scope>NUCLEOTIDE SEQUENCE</scope>
    <source>
        <strain evidence="22">CGMCC 1.15290</strain>
    </source>
</reference>
<keyword evidence="12" id="KW-0418">Kinase</keyword>
<dbReference type="PANTHER" id="PTHR24421">
    <property type="entry name" value="NITRATE/NITRITE SENSOR PROTEIN NARX-RELATED"/>
    <property type="match status" value="1"/>
</dbReference>
<feature type="transmembrane region" description="Helical" evidence="20">
    <location>
        <begin position="395"/>
        <end position="415"/>
    </location>
</feature>
<evidence type="ECO:0000256" key="8">
    <source>
        <dbReference type="ARBA" id="ARBA00022553"/>
    </source>
</evidence>
<dbReference type="AlphaFoldDB" id="A0A917J0C3"/>
<name>A0A917J0C3_9BACT</name>
<comment type="function">
    <text evidence="17">Member of the two-component regulatory system NreB/NreC involved in the control of dissimilatory nitrate/nitrite reduction in response to oxygen. NreB functions as a direct oxygen sensor histidine kinase which is autophosphorylated, in the absence of oxygen, probably at the conserved histidine residue, and transfers its phosphate group probably to a conserved aspartate residue of NreC. NreB/NreC activates the expression of the nitrate (narGHJI) and nitrite (nir) reductase operons, as well as the putative nitrate transporter gene narT.</text>
</comment>
<keyword evidence="7" id="KW-0963">Cytoplasm</keyword>
<evidence type="ECO:0000256" key="19">
    <source>
        <dbReference type="PROSITE-ProRule" id="PRU00339"/>
    </source>
</evidence>
<evidence type="ECO:0000256" key="9">
    <source>
        <dbReference type="ARBA" id="ARBA00022679"/>
    </source>
</evidence>
<keyword evidence="11" id="KW-0547">Nucleotide-binding</keyword>
<evidence type="ECO:0000256" key="7">
    <source>
        <dbReference type="ARBA" id="ARBA00022490"/>
    </source>
</evidence>
<feature type="domain" description="Histidine kinase" evidence="21">
    <location>
        <begin position="562"/>
        <end position="649"/>
    </location>
</feature>
<dbReference type="GO" id="GO:0005737">
    <property type="term" value="C:cytoplasm"/>
    <property type="evidence" value="ECO:0007669"/>
    <property type="project" value="UniProtKB-SubCell"/>
</dbReference>
<evidence type="ECO:0000256" key="3">
    <source>
        <dbReference type="ARBA" id="ARBA00004496"/>
    </source>
</evidence>
<keyword evidence="9" id="KW-0808">Transferase</keyword>
<dbReference type="Gene3D" id="1.25.40.10">
    <property type="entry name" value="Tetratricopeptide repeat domain"/>
    <property type="match status" value="2"/>
</dbReference>
<keyword evidence="13" id="KW-0067">ATP-binding</keyword>
<dbReference type="Proteomes" id="UP000627292">
    <property type="component" value="Unassembled WGS sequence"/>
</dbReference>
<dbReference type="SUPFAM" id="SSF55874">
    <property type="entry name" value="ATPase domain of HSP90 chaperone/DNA topoisomerase II/histidine kinase"/>
    <property type="match status" value="1"/>
</dbReference>
<dbReference type="InterPro" id="IPR011712">
    <property type="entry name" value="Sig_transdc_His_kin_sub3_dim/P"/>
</dbReference>
<gene>
    <name evidence="22" type="ORF">GCM10011379_38210</name>
</gene>
<evidence type="ECO:0000256" key="16">
    <source>
        <dbReference type="ARBA" id="ARBA00023014"/>
    </source>
</evidence>
<evidence type="ECO:0000256" key="15">
    <source>
        <dbReference type="ARBA" id="ARBA00023012"/>
    </source>
</evidence>
<dbReference type="CDD" id="cd16917">
    <property type="entry name" value="HATPase_UhpB-NarQ-NarX-like"/>
    <property type="match status" value="1"/>
</dbReference>
<comment type="subcellular location">
    <subcellularLocation>
        <location evidence="3">Cytoplasm</location>
    </subcellularLocation>
</comment>
<dbReference type="InterPro" id="IPR036890">
    <property type="entry name" value="HATPase_C_sf"/>
</dbReference>
<dbReference type="SMART" id="SM00387">
    <property type="entry name" value="HATPase_c"/>
    <property type="match status" value="1"/>
</dbReference>
<comment type="cofactor">
    <cofactor evidence="2">
        <name>[4Fe-4S] cluster</name>
        <dbReference type="ChEBI" id="CHEBI:49883"/>
    </cofactor>
</comment>
<dbReference type="Gene3D" id="3.30.565.10">
    <property type="entry name" value="Histidine kinase-like ATPase, C-terminal domain"/>
    <property type="match status" value="1"/>
</dbReference>
<protein>
    <recommendedName>
        <fullName evidence="5">Oxygen sensor histidine kinase NreB</fullName>
        <ecNumber evidence="4">2.7.13.3</ecNumber>
    </recommendedName>
    <alternativeName>
        <fullName evidence="18">Nitrogen regulation protein B</fullName>
    </alternativeName>
</protein>
<dbReference type="GO" id="GO:0016020">
    <property type="term" value="C:membrane"/>
    <property type="evidence" value="ECO:0007669"/>
    <property type="project" value="InterPro"/>
</dbReference>
<evidence type="ECO:0000256" key="6">
    <source>
        <dbReference type="ARBA" id="ARBA00022485"/>
    </source>
</evidence>
<keyword evidence="20" id="KW-0812">Transmembrane</keyword>
<evidence type="ECO:0000256" key="14">
    <source>
        <dbReference type="ARBA" id="ARBA00023004"/>
    </source>
</evidence>
<dbReference type="Pfam" id="PF07730">
    <property type="entry name" value="HisKA_3"/>
    <property type="match status" value="1"/>
</dbReference>
<evidence type="ECO:0000256" key="1">
    <source>
        <dbReference type="ARBA" id="ARBA00000085"/>
    </source>
</evidence>
<accession>A0A917J0C3</accession>
<evidence type="ECO:0000259" key="21">
    <source>
        <dbReference type="PROSITE" id="PS50109"/>
    </source>
</evidence>
<evidence type="ECO:0000256" key="4">
    <source>
        <dbReference type="ARBA" id="ARBA00012438"/>
    </source>
</evidence>
<dbReference type="SMART" id="SM00028">
    <property type="entry name" value="TPR"/>
    <property type="match status" value="4"/>
</dbReference>
<reference evidence="22" key="2">
    <citation type="submission" date="2020-09" db="EMBL/GenBank/DDBJ databases">
        <authorList>
            <person name="Sun Q."/>
            <person name="Zhou Y."/>
        </authorList>
    </citation>
    <scope>NUCLEOTIDE SEQUENCE</scope>
    <source>
        <strain evidence="22">CGMCC 1.15290</strain>
    </source>
</reference>
<dbReference type="GO" id="GO:0046872">
    <property type="term" value="F:metal ion binding"/>
    <property type="evidence" value="ECO:0007669"/>
    <property type="project" value="UniProtKB-KW"/>
</dbReference>
<dbReference type="GO" id="GO:0005524">
    <property type="term" value="F:ATP binding"/>
    <property type="evidence" value="ECO:0007669"/>
    <property type="project" value="UniProtKB-KW"/>
</dbReference>
<keyword evidence="19" id="KW-0802">TPR repeat</keyword>
<proteinExistence type="predicted"/>
<evidence type="ECO:0000256" key="5">
    <source>
        <dbReference type="ARBA" id="ARBA00017322"/>
    </source>
</evidence>
<evidence type="ECO:0000256" key="18">
    <source>
        <dbReference type="ARBA" id="ARBA00030800"/>
    </source>
</evidence>
<keyword evidence="6" id="KW-0004">4Fe-4S</keyword>
<sequence length="656" mass="75103">MCLHAPAQHNAGAGNSITSTADTAAINKLLESAFPFREAAPDSALQMYTQALTLSRQAAYGTGISEAYLGQSRILSILNKYEASIAAAHSALLYGRDDKKWREREVNIYHAMAQSFYYLGKYDSCAWYRYKALNIVESTPNISLQLQMRAYGSILQFWMNAHEDIQNDRFIQQLMQHINTIEQKALVAKDSVMLVSVYFQKEAYYENIQKRDSSRYYCRRVVELGKRVKVTPSYIVASLLNMSISYLQENNPRAALPIIEQAVKEMPEPNKASNRYFVFSRFALGEVWYQLKDYDQAIRILEPALKMADEIHMFAYSDYAHKILAKTFDAAHKTDKAALHWRLYSDIRDSLNKDKKMELVYNVEMRYRIADKERELAQKELWIARNESRLKAQRYLIGGILSGTLLIILLSLLLYRNNKHKQKLQAEKIRNLHQELQISSLQAMIAGEEKERSRIARELHDGLGGTLAAIRTRLSYVFRKLDTRGEACSDFAETLQLLEEASVELRKTAHNLMPEILLREGLAKASLLFCERVRKGHMLEINTEIWGEVRRLPKDFELTAYRIIQELIHNTLKHARATQALVQIVFHDSLLCITVEDNGTGIPGESWQQLDGMGLKTIEERVKSLNGQIDIASSPGKGTSVYIELNIITTRQNVTD</sequence>
<dbReference type="PROSITE" id="PS50109">
    <property type="entry name" value="HIS_KIN"/>
    <property type="match status" value="1"/>
</dbReference>
<dbReference type="GO" id="GO:0000155">
    <property type="term" value="F:phosphorelay sensor kinase activity"/>
    <property type="evidence" value="ECO:0007669"/>
    <property type="project" value="InterPro"/>
</dbReference>
<keyword evidence="10" id="KW-0479">Metal-binding</keyword>
<comment type="catalytic activity">
    <reaction evidence="1">
        <text>ATP + protein L-histidine = ADP + protein N-phospho-L-histidine.</text>
        <dbReference type="EC" id="2.7.13.3"/>
    </reaction>
</comment>
<dbReference type="Gene3D" id="1.20.5.1930">
    <property type="match status" value="1"/>
</dbReference>
<evidence type="ECO:0000256" key="11">
    <source>
        <dbReference type="ARBA" id="ARBA00022741"/>
    </source>
</evidence>
<evidence type="ECO:0000256" key="12">
    <source>
        <dbReference type="ARBA" id="ARBA00022777"/>
    </source>
</evidence>
<keyword evidence="16" id="KW-0411">Iron-sulfur</keyword>
<dbReference type="InterPro" id="IPR011990">
    <property type="entry name" value="TPR-like_helical_dom_sf"/>
</dbReference>
<dbReference type="Pfam" id="PF02518">
    <property type="entry name" value="HATPase_c"/>
    <property type="match status" value="1"/>
</dbReference>
<dbReference type="GO" id="GO:0046983">
    <property type="term" value="F:protein dimerization activity"/>
    <property type="evidence" value="ECO:0007669"/>
    <property type="project" value="InterPro"/>
</dbReference>
<dbReference type="GO" id="GO:0051539">
    <property type="term" value="F:4 iron, 4 sulfur cluster binding"/>
    <property type="evidence" value="ECO:0007669"/>
    <property type="project" value="UniProtKB-KW"/>
</dbReference>
<evidence type="ECO:0000256" key="2">
    <source>
        <dbReference type="ARBA" id="ARBA00001966"/>
    </source>
</evidence>
<keyword evidence="23" id="KW-1185">Reference proteome</keyword>
<evidence type="ECO:0000256" key="13">
    <source>
        <dbReference type="ARBA" id="ARBA00022840"/>
    </source>
</evidence>
<keyword evidence="20" id="KW-1133">Transmembrane helix</keyword>
<evidence type="ECO:0000313" key="23">
    <source>
        <dbReference type="Proteomes" id="UP000627292"/>
    </source>
</evidence>
<dbReference type="InterPro" id="IPR004358">
    <property type="entry name" value="Sig_transdc_His_kin-like_C"/>
</dbReference>